<sequence>MPEGTQERQRGPVRSGERAGLYTASVEVGPDGITINGDRIKAEELKELGLKSNQVRKFLRLIGDRAKTMLGSDPDQAAQFQVKVTPPPHPDASHW</sequence>
<evidence type="ECO:0000313" key="3">
    <source>
        <dbReference type="Proteomes" id="UP000034264"/>
    </source>
</evidence>
<accession>A0A0G1M308</accession>
<dbReference type="EMBL" id="LCKS01000011">
    <property type="protein sequence ID" value="KKU02559.1"/>
    <property type="molecule type" value="Genomic_DNA"/>
</dbReference>
<evidence type="ECO:0000256" key="1">
    <source>
        <dbReference type="SAM" id="MobiDB-lite"/>
    </source>
</evidence>
<organism evidence="2 3">
    <name type="scientific">Candidatus Amesbacteria bacterium GW2011_GWC2_45_19</name>
    <dbReference type="NCBI Taxonomy" id="1618366"/>
    <lineage>
        <taxon>Bacteria</taxon>
        <taxon>Candidatus Amesiibacteriota</taxon>
    </lineage>
</organism>
<dbReference type="AlphaFoldDB" id="A0A0G1M308"/>
<evidence type="ECO:0000313" key="2">
    <source>
        <dbReference type="EMBL" id="KKU02559.1"/>
    </source>
</evidence>
<gene>
    <name evidence="2" type="ORF">UX05_C0011G0025</name>
</gene>
<feature type="region of interest" description="Disordered" evidence="1">
    <location>
        <begin position="70"/>
        <end position="95"/>
    </location>
</feature>
<reference evidence="2 3" key="1">
    <citation type="journal article" date="2015" name="Nature">
        <title>rRNA introns, odd ribosomes, and small enigmatic genomes across a large radiation of phyla.</title>
        <authorList>
            <person name="Brown C.T."/>
            <person name="Hug L.A."/>
            <person name="Thomas B.C."/>
            <person name="Sharon I."/>
            <person name="Castelle C.J."/>
            <person name="Singh A."/>
            <person name="Wilkins M.J."/>
            <person name="Williams K.H."/>
            <person name="Banfield J.F."/>
        </authorList>
    </citation>
    <scope>NUCLEOTIDE SEQUENCE [LARGE SCALE GENOMIC DNA]</scope>
</reference>
<dbReference type="Proteomes" id="UP000034264">
    <property type="component" value="Unassembled WGS sequence"/>
</dbReference>
<feature type="region of interest" description="Disordered" evidence="1">
    <location>
        <begin position="1"/>
        <end position="24"/>
    </location>
</feature>
<feature type="compositionally biased region" description="Pro residues" evidence="1">
    <location>
        <begin position="85"/>
        <end position="95"/>
    </location>
</feature>
<protein>
    <submittedName>
        <fullName evidence="2">Uncharacterized protein</fullName>
    </submittedName>
</protein>
<comment type="caution">
    <text evidence="2">The sequence shown here is derived from an EMBL/GenBank/DDBJ whole genome shotgun (WGS) entry which is preliminary data.</text>
</comment>
<proteinExistence type="predicted"/>
<feature type="compositionally biased region" description="Basic and acidic residues" evidence="1">
    <location>
        <begin position="1"/>
        <end position="10"/>
    </location>
</feature>
<name>A0A0G1M308_9BACT</name>